<dbReference type="Gene3D" id="3.10.20.420">
    <property type="entry name" value="Bypass-of-forespore C, N-terminal domain"/>
    <property type="match status" value="1"/>
</dbReference>
<dbReference type="InterPro" id="IPR015071">
    <property type="entry name" value="BOFC_N"/>
</dbReference>
<keyword evidence="4" id="KW-1185">Reference proteome</keyword>
<sequence>MLTRKPFVYVQLSLITLITLFCTVNVQALERHTADEKAVNSITLYLERAYLDGEVSVEIKREPYGSLSHLLDRYPGWMPVEKSGMKIVLRKNMNDISPLMKANGYFGLNNKGILSIFDGKPSEEGKVIQSFFQIDVGKLETKRHIELENGIRVASRKDYLHVIETFKQYGTRSAKK</sequence>
<dbReference type="Gene3D" id="3.30.70.1740">
    <property type="entry name" value="Bypass-of-forespore C, C-terminal domain"/>
    <property type="match status" value="1"/>
</dbReference>
<gene>
    <name evidence="3" type="ORF">WCV65_14335</name>
</gene>
<feature type="domain" description="Bypass-of-forespore C N-terminal" evidence="2">
    <location>
        <begin position="42"/>
        <end position="91"/>
    </location>
</feature>
<accession>A0ABZ2NDW1</accession>
<evidence type="ECO:0000259" key="1">
    <source>
        <dbReference type="Pfam" id="PF08955"/>
    </source>
</evidence>
<protein>
    <submittedName>
        <fullName evidence="3">BofC C-terminal domain-containing protein</fullName>
    </submittedName>
</protein>
<dbReference type="Proteomes" id="UP001377337">
    <property type="component" value="Chromosome"/>
</dbReference>
<dbReference type="RefSeq" id="WP_338777356.1">
    <property type="nucleotide sequence ID" value="NZ_CP147407.1"/>
</dbReference>
<feature type="domain" description="Bypass of forespore C C-terminal" evidence="1">
    <location>
        <begin position="94"/>
        <end position="167"/>
    </location>
</feature>
<organism evidence="3 4">
    <name type="scientific">Metabacillus sediminis</name>
    <dbReference type="NCBI Taxonomy" id="3117746"/>
    <lineage>
        <taxon>Bacteria</taxon>
        <taxon>Bacillati</taxon>
        <taxon>Bacillota</taxon>
        <taxon>Bacilli</taxon>
        <taxon>Bacillales</taxon>
        <taxon>Bacillaceae</taxon>
        <taxon>Metabacillus</taxon>
    </lineage>
</organism>
<proteinExistence type="predicted"/>
<reference evidence="3 4" key="1">
    <citation type="submission" date="2024-02" db="EMBL/GenBank/DDBJ databases">
        <title>Seven novel Bacillus-like species.</title>
        <authorList>
            <person name="Liu G."/>
        </authorList>
    </citation>
    <scope>NUCLEOTIDE SEQUENCE [LARGE SCALE GENOMIC DNA]</scope>
    <source>
        <strain evidence="3 4">FJAT-52054</strain>
    </source>
</reference>
<dbReference type="Pfam" id="PF08955">
    <property type="entry name" value="BofC_C"/>
    <property type="match status" value="1"/>
</dbReference>
<dbReference type="InterPro" id="IPR015050">
    <property type="entry name" value="BofC_C"/>
</dbReference>
<dbReference type="EMBL" id="CP147407">
    <property type="protein sequence ID" value="WXB95734.1"/>
    <property type="molecule type" value="Genomic_DNA"/>
</dbReference>
<name>A0ABZ2NDW1_9BACI</name>
<evidence type="ECO:0000313" key="4">
    <source>
        <dbReference type="Proteomes" id="UP001377337"/>
    </source>
</evidence>
<dbReference type="Pfam" id="PF08977">
    <property type="entry name" value="BOFC_N"/>
    <property type="match status" value="1"/>
</dbReference>
<dbReference type="InterPro" id="IPR038118">
    <property type="entry name" value="BOFC_N_sf"/>
</dbReference>
<evidence type="ECO:0000259" key="2">
    <source>
        <dbReference type="Pfam" id="PF08977"/>
    </source>
</evidence>
<evidence type="ECO:0000313" key="3">
    <source>
        <dbReference type="EMBL" id="WXB95734.1"/>
    </source>
</evidence>
<dbReference type="InterPro" id="IPR038117">
    <property type="entry name" value="BofC_C_sf"/>
</dbReference>